<dbReference type="EMBL" id="MLCF01000085">
    <property type="protein sequence ID" value="OIV36570.1"/>
    <property type="molecule type" value="Genomic_DNA"/>
</dbReference>
<dbReference type="AlphaFoldDB" id="A0A1J7CA96"/>
<protein>
    <recommendedName>
        <fullName evidence="3">DUF2617 domain-containing protein</fullName>
    </recommendedName>
</protein>
<proteinExistence type="predicted"/>
<comment type="caution">
    <text evidence="1">The sequence shown here is derived from an EMBL/GenBank/DDBJ whole genome shotgun (WGS) entry which is preliminary data.</text>
</comment>
<dbReference type="STRING" id="1428644.BIV57_15555"/>
<dbReference type="RefSeq" id="WP_071657468.1">
    <property type="nucleotide sequence ID" value="NZ_MLCF01000085.1"/>
</dbReference>
<evidence type="ECO:0008006" key="3">
    <source>
        <dbReference type="Google" id="ProtNLM"/>
    </source>
</evidence>
<accession>A0A1J7CA96</accession>
<evidence type="ECO:0000313" key="2">
    <source>
        <dbReference type="Proteomes" id="UP000243342"/>
    </source>
</evidence>
<dbReference type="Pfam" id="PF10936">
    <property type="entry name" value="DUF2617"/>
    <property type="match status" value="1"/>
</dbReference>
<evidence type="ECO:0000313" key="1">
    <source>
        <dbReference type="EMBL" id="OIV36570.1"/>
    </source>
</evidence>
<sequence length="174" mass="18705">MMATLTTAYSDTRAEDLTWCLGQDPLPALAVLDLDLADTTVQLRLLGASHQVLVDGPAGRCSETVACLPGAKSPLPALVAERADGWEYEFSALVERPTEAGFAARAQELVALAREHPSALVGTFPGHPHAFTALLVEAEPGTAALRWRTWHAYPQEARLVCTRTRMFPALVMAA</sequence>
<reference evidence="1 2" key="1">
    <citation type="submission" date="2016-10" db="EMBL/GenBank/DDBJ databases">
        <title>Genome sequence of Streptomyces gilvigriseus MUSC 26.</title>
        <authorList>
            <person name="Lee L.-H."/>
            <person name="Ser H.-L."/>
        </authorList>
    </citation>
    <scope>NUCLEOTIDE SEQUENCE [LARGE SCALE GENOMIC DNA]</scope>
    <source>
        <strain evidence="1 2">MUSC 26</strain>
    </source>
</reference>
<dbReference type="InterPro" id="IPR024486">
    <property type="entry name" value="DUF2617"/>
</dbReference>
<name>A0A1J7CA96_9ACTN</name>
<gene>
    <name evidence="1" type="ORF">BIV57_15555</name>
</gene>
<keyword evidence="2" id="KW-1185">Reference proteome</keyword>
<dbReference type="Proteomes" id="UP000243342">
    <property type="component" value="Unassembled WGS sequence"/>
</dbReference>
<organism evidence="1 2">
    <name type="scientific">Mangrovactinospora gilvigrisea</name>
    <dbReference type="NCBI Taxonomy" id="1428644"/>
    <lineage>
        <taxon>Bacteria</taxon>
        <taxon>Bacillati</taxon>
        <taxon>Actinomycetota</taxon>
        <taxon>Actinomycetes</taxon>
        <taxon>Kitasatosporales</taxon>
        <taxon>Streptomycetaceae</taxon>
        <taxon>Mangrovactinospora</taxon>
    </lineage>
</organism>
<dbReference type="OrthoDB" id="4462506at2"/>